<evidence type="ECO:0000313" key="1">
    <source>
        <dbReference type="EMBL" id="SUS08387.1"/>
    </source>
</evidence>
<protein>
    <recommendedName>
        <fullName evidence="3">Aconitate hydratase</fullName>
    </recommendedName>
</protein>
<sequence>MGVLPLQFKEGCDRKSLHLDGSEVFDITGLAGEVTPRMELTLTIHRATGAREDIKVLSRIDTLDEIEYYKAGGILQYVLRGLAKQA</sequence>
<reference evidence="2" key="1">
    <citation type="submission" date="2018-07" db="EMBL/GenBank/DDBJ databases">
        <authorList>
            <person name="Quirk P.G."/>
            <person name="Krulwich T.A."/>
        </authorList>
    </citation>
    <scope>NUCLEOTIDE SEQUENCE</scope>
</reference>
<evidence type="ECO:0000313" key="2">
    <source>
        <dbReference type="EMBL" id="SUS08388.1"/>
    </source>
</evidence>
<gene>
    <name evidence="1" type="ORF">DF3PB_6530003</name>
    <name evidence="2" type="ORF">DF3PB_6540001</name>
</gene>
<dbReference type="EMBL" id="UIDG01000616">
    <property type="protein sequence ID" value="SUS08387.1"/>
    <property type="molecule type" value="Genomic_DNA"/>
</dbReference>
<dbReference type="InterPro" id="IPR015928">
    <property type="entry name" value="Aconitase/3IPM_dehydase_swvl"/>
</dbReference>
<dbReference type="InterPro" id="IPR006249">
    <property type="entry name" value="Aconitase/IRP2"/>
</dbReference>
<dbReference type="Gene3D" id="3.20.19.10">
    <property type="entry name" value="Aconitase, domain 4"/>
    <property type="match status" value="1"/>
</dbReference>
<dbReference type="PANTHER" id="PTHR11670">
    <property type="entry name" value="ACONITASE/IRON-RESPONSIVE ELEMENT FAMILY MEMBER"/>
    <property type="match status" value="1"/>
</dbReference>
<proteinExistence type="predicted"/>
<evidence type="ECO:0008006" key="3">
    <source>
        <dbReference type="Google" id="ProtNLM"/>
    </source>
</evidence>
<name>A0A380TJQ2_9ZZZZ</name>
<organism evidence="2">
    <name type="scientific">metagenome</name>
    <dbReference type="NCBI Taxonomy" id="256318"/>
    <lineage>
        <taxon>unclassified sequences</taxon>
        <taxon>metagenomes</taxon>
    </lineage>
</organism>
<dbReference type="SUPFAM" id="SSF52016">
    <property type="entry name" value="LeuD/IlvD-like"/>
    <property type="match status" value="1"/>
</dbReference>
<dbReference type="EMBL" id="UIDG01000617">
    <property type="protein sequence ID" value="SUS08388.1"/>
    <property type="molecule type" value="Genomic_DNA"/>
</dbReference>
<accession>A0A380TJQ2</accession>
<dbReference type="AlphaFoldDB" id="A0A380TJQ2"/>